<organism evidence="3 4">
    <name type="scientific">Arthrobacter terrae</name>
    <dbReference type="NCBI Taxonomy" id="2935737"/>
    <lineage>
        <taxon>Bacteria</taxon>
        <taxon>Bacillati</taxon>
        <taxon>Actinomycetota</taxon>
        <taxon>Actinomycetes</taxon>
        <taxon>Micrococcales</taxon>
        <taxon>Micrococcaceae</taxon>
        <taxon>Arthrobacter</taxon>
    </lineage>
</organism>
<dbReference type="InterPro" id="IPR023582">
    <property type="entry name" value="Impact"/>
</dbReference>
<dbReference type="PANTHER" id="PTHR16301">
    <property type="entry name" value="IMPACT-RELATED"/>
    <property type="match status" value="1"/>
</dbReference>
<comment type="caution">
    <text evidence="3">The sequence shown here is derived from an EMBL/GenBank/DDBJ whole genome shotgun (WGS) entry which is preliminary data.</text>
</comment>
<dbReference type="AlphaFoldDB" id="A0A931CQI2"/>
<protein>
    <submittedName>
        <fullName evidence="3">YigZ family protein</fullName>
    </submittedName>
</protein>
<evidence type="ECO:0000259" key="2">
    <source>
        <dbReference type="Pfam" id="PF01205"/>
    </source>
</evidence>
<comment type="similarity">
    <text evidence="1">Belongs to the IMPACT family.</text>
</comment>
<dbReference type="InterPro" id="IPR036956">
    <property type="entry name" value="Impact_N_sf"/>
</dbReference>
<evidence type="ECO:0000256" key="1">
    <source>
        <dbReference type="ARBA" id="ARBA00007665"/>
    </source>
</evidence>
<feature type="domain" description="Impact N-terminal" evidence="2">
    <location>
        <begin position="35"/>
        <end position="152"/>
    </location>
</feature>
<dbReference type="InterPro" id="IPR001498">
    <property type="entry name" value="Impact_N"/>
</dbReference>
<name>A0A931CQI2_9MICC</name>
<dbReference type="RefSeq" id="WP_196398117.1">
    <property type="nucleotide sequence ID" value="NZ_JADNYM010000026.1"/>
</dbReference>
<dbReference type="SUPFAM" id="SSF54211">
    <property type="entry name" value="Ribosomal protein S5 domain 2-like"/>
    <property type="match status" value="1"/>
</dbReference>
<accession>A0A931CQI2</accession>
<dbReference type="Proteomes" id="UP000655366">
    <property type="component" value="Unassembled WGS sequence"/>
</dbReference>
<reference evidence="3 4" key="1">
    <citation type="submission" date="2020-11" db="EMBL/GenBank/DDBJ databases">
        <title>Arthrobacter antarcticus sp. nov., isolated from Antarctic Soil.</title>
        <authorList>
            <person name="Li J."/>
        </authorList>
    </citation>
    <scope>NUCLEOTIDE SEQUENCE [LARGE SCALE GENOMIC DNA]</scope>
    <source>
        <strain evidence="3 4">Z1-20</strain>
    </source>
</reference>
<sequence>MSVPASAQPSSAAAEPAEYTVPAAGPEFRHELVIKRSRFITVLRRVETEDAVSDMLGSLRKEFYDARHHCSALILGPDRDIQRSNDDGEPSGTAGAPMLEVLRRHEAGSRDSNGAAADLSDVCAVVVRYFGGVLLGAGGLVRAYSSSVSLALDAADLVRRQRLRLFTLTASHAEAGRLEHGLRAAGMTLRGSSYGPAGVLLEVALQDTPEAIAAATHHLAALSAGKAVPTFGTTAWVDVS</sequence>
<dbReference type="GO" id="GO:0005737">
    <property type="term" value="C:cytoplasm"/>
    <property type="evidence" value="ECO:0007669"/>
    <property type="project" value="TreeGrafter"/>
</dbReference>
<dbReference type="InterPro" id="IPR020568">
    <property type="entry name" value="Ribosomal_Su5_D2-typ_SF"/>
</dbReference>
<dbReference type="GO" id="GO:0006446">
    <property type="term" value="P:regulation of translational initiation"/>
    <property type="evidence" value="ECO:0007669"/>
    <property type="project" value="TreeGrafter"/>
</dbReference>
<evidence type="ECO:0000313" key="4">
    <source>
        <dbReference type="Proteomes" id="UP000655366"/>
    </source>
</evidence>
<proteinExistence type="inferred from homology"/>
<dbReference type="PANTHER" id="PTHR16301:SF20">
    <property type="entry name" value="IMPACT FAMILY MEMBER YIGZ"/>
    <property type="match status" value="1"/>
</dbReference>
<gene>
    <name evidence="3" type="ORF">IV500_17585</name>
</gene>
<dbReference type="EMBL" id="JADNYM010000026">
    <property type="protein sequence ID" value="MBG0741182.1"/>
    <property type="molecule type" value="Genomic_DNA"/>
</dbReference>
<dbReference type="Pfam" id="PF01205">
    <property type="entry name" value="Impact_N"/>
    <property type="match status" value="1"/>
</dbReference>
<keyword evidence="4" id="KW-1185">Reference proteome</keyword>
<dbReference type="Gene3D" id="3.30.230.30">
    <property type="entry name" value="Impact, N-terminal domain"/>
    <property type="match status" value="1"/>
</dbReference>
<evidence type="ECO:0000313" key="3">
    <source>
        <dbReference type="EMBL" id="MBG0741182.1"/>
    </source>
</evidence>